<dbReference type="eggNOG" id="COG1743">
    <property type="taxonomic scope" value="Bacteria"/>
</dbReference>
<dbReference type="InterPro" id="IPR029063">
    <property type="entry name" value="SAM-dependent_MTases_sf"/>
</dbReference>
<feature type="region of interest" description="Disordered" evidence="1">
    <location>
        <begin position="20"/>
        <end position="46"/>
    </location>
</feature>
<dbReference type="AlphaFoldDB" id="Q2LTY0"/>
<proteinExistence type="predicted"/>
<feature type="domain" description="DUF1156" evidence="2">
    <location>
        <begin position="73"/>
        <end position="142"/>
    </location>
</feature>
<dbReference type="Pfam" id="PF06634">
    <property type="entry name" value="DUF1156"/>
    <property type="match status" value="1"/>
</dbReference>
<keyword evidence="3" id="KW-0489">Methyltransferase</keyword>
<reference evidence="3 4" key="1">
    <citation type="journal article" date="2007" name="Proc. Natl. Acad. Sci. U.S.A.">
        <title>The genome of Syntrophus aciditrophicus: life at the thermodynamic limit of microbial growth.</title>
        <authorList>
            <person name="McInerney M.J."/>
            <person name="Rohlin L."/>
            <person name="Mouttaki H."/>
            <person name="Kim U."/>
            <person name="Krupp R.S."/>
            <person name="Rios-Hernandez L."/>
            <person name="Sieber J."/>
            <person name="Struchtemeyer C.G."/>
            <person name="Bhattacharyya A."/>
            <person name="Campbell J.W."/>
            <person name="Gunsalus R.P."/>
        </authorList>
    </citation>
    <scope>NUCLEOTIDE SEQUENCE [LARGE SCALE GENOMIC DNA]</scope>
    <source>
        <strain evidence="3 4">SB</strain>
    </source>
</reference>
<dbReference type="InParanoid" id="Q2LTY0"/>
<evidence type="ECO:0000259" key="2">
    <source>
        <dbReference type="Pfam" id="PF06634"/>
    </source>
</evidence>
<gene>
    <name evidence="3" type="ORF">SYN_01848</name>
</gene>
<dbReference type="REBASE" id="18272">
    <property type="entry name" value="M.SacSBORF1848P"/>
</dbReference>
<dbReference type="Gene3D" id="3.40.50.150">
    <property type="entry name" value="Vaccinia Virus protein VP39"/>
    <property type="match status" value="1"/>
</dbReference>
<feature type="compositionally biased region" description="Basic residues" evidence="1">
    <location>
        <begin position="30"/>
        <end position="39"/>
    </location>
</feature>
<dbReference type="EMBL" id="CP000252">
    <property type="protein sequence ID" value="ABC77540.1"/>
    <property type="molecule type" value="Genomic_DNA"/>
</dbReference>
<dbReference type="Proteomes" id="UP000001933">
    <property type="component" value="Chromosome"/>
</dbReference>
<evidence type="ECO:0000313" key="4">
    <source>
        <dbReference type="Proteomes" id="UP000001933"/>
    </source>
</evidence>
<evidence type="ECO:0000313" key="3">
    <source>
        <dbReference type="EMBL" id="ABC77540.1"/>
    </source>
</evidence>
<dbReference type="KEGG" id="sat:SYN_01848"/>
<dbReference type="PROSITE" id="PS00092">
    <property type="entry name" value="N6_MTASE"/>
    <property type="match status" value="1"/>
</dbReference>
<evidence type="ECO:0000256" key="1">
    <source>
        <dbReference type="SAM" id="MobiDB-lite"/>
    </source>
</evidence>
<keyword evidence="3" id="KW-0808">Transferase</keyword>
<dbReference type="InterPro" id="IPR009537">
    <property type="entry name" value="DUF1156"/>
</dbReference>
<dbReference type="SUPFAM" id="SSF53335">
    <property type="entry name" value="S-adenosyl-L-methionine-dependent methyltransferases"/>
    <property type="match status" value="2"/>
</dbReference>
<protein>
    <submittedName>
        <fullName evidence="3">Adenine-specific DNA methylase containing a zn-ribbon</fullName>
    </submittedName>
</protein>
<dbReference type="GO" id="GO:0003676">
    <property type="term" value="F:nucleic acid binding"/>
    <property type="evidence" value="ECO:0007669"/>
    <property type="project" value="InterPro"/>
</dbReference>
<sequence>MLVSRTMCRSVCSITTAPVGGDRTAEARSTMRRITRRTSSRPDESRLKAGSVSLKNLFVENAELNDRRLIEDYLPVNSVGEAASSEPRTKGHISTLHVWRARRPLVACRAAVYGALVPASLFIPENGPDNKKQSLGRANVAKFVDRLCKYPGNQIVIKDAQRHILEAHAERLTRETGKTVTVEEIEAGKAPRPMVLDMFAGGGAIPIEAARLGCESHALDLNPVAYLIELCTVTFPQQFGAELADDIEKWGKTILKRTQEAVSDVLARIPVARKQPRAIQRTLGDGNETPADEYSVVAYYWTRTIPCPNPQCKGTVPLYRQTWLRNKSSGYVALKPVPDMGRRIMRFQVVEARSASALGFDPSTGSAGSSTACPFCQTALDGPYVRRYGDEKGFGQQLMCVIALNPDGPGKLYLVDESLAAIEAEHQAMSEQRATEIERELGPSSLDEEIPPTGNAGLATGNSYLYGIRTFRQAFTPRQRYVLLTLAREVHHVYQEMLKQGVETERAKAIATYLGLWVSRLTDKCNGLARWNNGRETIESLTSMKRFAMMWDFPEVNLFGGATGDAWGSLEYITAAVRREGQFRNPVKVVRGSAAELPYDNGIFDAVITDPPYYDNESYSELSDVCYVWLRPTIGFLYPEHFAGQLTPKKKECVAAAYRQGGKQQARNYYEDTLFQSLQEAHRVTKPGGILIVVYAHKTTLGWATLVDALRRAGYEVAEAWPLTTETKARVAHQGDAALASSIFLVARRREAPETGSYEDQVRQDLEKIVRERVDSLWKMGITGADLVIAAVGAGLRAFTKFARVEYANGEEVPAEKFLAEVEGVVLETLLEKIFGVSGSGVAAVDGPSRFYVLWRYAYKAAEMDAGEAIVFTYGQNVELDGQNGLSSGSRALVEKKKGKYRLRDFAERGDDEKLGVPKDDGKAAPLIDILHRILWLVENQPRNLNDFLDEARPDRERLRLVAQTLAGTALAGRKDDGPEHTLATTPAEGAALKKLVANWRALIDQRLAAREGTLFELIRNSEAKK</sequence>
<keyword evidence="4" id="KW-1185">Reference proteome</keyword>
<organism evidence="3 4">
    <name type="scientific">Syntrophus aciditrophicus (strain SB)</name>
    <dbReference type="NCBI Taxonomy" id="56780"/>
    <lineage>
        <taxon>Bacteria</taxon>
        <taxon>Pseudomonadati</taxon>
        <taxon>Thermodesulfobacteriota</taxon>
        <taxon>Syntrophia</taxon>
        <taxon>Syntrophales</taxon>
        <taxon>Syntrophaceae</taxon>
        <taxon>Syntrophus</taxon>
    </lineage>
</organism>
<name>Q2LTY0_SYNAS</name>
<accession>Q2LTY0</accession>
<dbReference type="InterPro" id="IPR002052">
    <property type="entry name" value="DNA_methylase_N6_adenine_CS"/>
</dbReference>
<dbReference type="GO" id="GO:0008168">
    <property type="term" value="F:methyltransferase activity"/>
    <property type="evidence" value="ECO:0007669"/>
    <property type="project" value="UniProtKB-KW"/>
</dbReference>
<dbReference type="GO" id="GO:0032259">
    <property type="term" value="P:methylation"/>
    <property type="evidence" value="ECO:0007669"/>
    <property type="project" value="UniProtKB-KW"/>
</dbReference>
<dbReference type="STRING" id="56780.SYN_01848"/>
<dbReference type="HOGENOM" id="CLU_007795_2_0_7"/>